<dbReference type="GO" id="GO:0016020">
    <property type="term" value="C:membrane"/>
    <property type="evidence" value="ECO:0007669"/>
    <property type="project" value="InterPro"/>
</dbReference>
<keyword evidence="2" id="KW-0472">Membrane</keyword>
<feature type="transmembrane region" description="Helical" evidence="2">
    <location>
        <begin position="166"/>
        <end position="186"/>
    </location>
</feature>
<feature type="transmembrane region" description="Helical" evidence="2">
    <location>
        <begin position="97"/>
        <end position="130"/>
    </location>
</feature>
<sequence>MLDTIFLMIVNAVVSVLTITLLLRFYMQWMRVSFRNQLGAFVTQLSDWVVLPLRRVVPSLGGLDLSSLVPAILLQALEIAIVVWRRGSPAGIDAVRLGAIMLAVGLIEVIKLSVWLLIIVVFAAAILSWVSPHSPLAPTLNSLARPFLRPIQKLIPPIANIDLSPLVLLLLLQIVLMLIGQVRVSLLPVMF</sequence>
<comment type="similarity">
    <text evidence="1">Belongs to the YggT family.</text>
</comment>
<gene>
    <name evidence="3" type="ORF">IPH26_02580</name>
</gene>
<evidence type="ECO:0000256" key="1">
    <source>
        <dbReference type="ARBA" id="ARBA00010894"/>
    </source>
</evidence>
<dbReference type="PANTHER" id="PTHR33219">
    <property type="entry name" value="YLMG HOMOLOG PROTEIN 2, CHLOROPLASTIC"/>
    <property type="match status" value="1"/>
</dbReference>
<dbReference type="Pfam" id="PF02325">
    <property type="entry name" value="CCB3_YggT"/>
    <property type="match status" value="2"/>
</dbReference>
<dbReference type="Proteomes" id="UP000807785">
    <property type="component" value="Unassembled WGS sequence"/>
</dbReference>
<accession>A0A9D7E2U0</accession>
<evidence type="ECO:0000256" key="2">
    <source>
        <dbReference type="SAM" id="Phobius"/>
    </source>
</evidence>
<evidence type="ECO:0000313" key="3">
    <source>
        <dbReference type="EMBL" id="MBK6971885.1"/>
    </source>
</evidence>
<name>A0A9D7E2U0_9PROT</name>
<dbReference type="AlphaFoldDB" id="A0A9D7E2U0"/>
<evidence type="ECO:0000313" key="4">
    <source>
        <dbReference type="Proteomes" id="UP000807785"/>
    </source>
</evidence>
<proteinExistence type="inferred from homology"/>
<organism evidence="3 4">
    <name type="scientific">Candidatus Methylophosphatis roskildensis</name>
    <dbReference type="NCBI Taxonomy" id="2899263"/>
    <lineage>
        <taxon>Bacteria</taxon>
        <taxon>Pseudomonadati</taxon>
        <taxon>Pseudomonadota</taxon>
        <taxon>Betaproteobacteria</taxon>
        <taxon>Nitrosomonadales</taxon>
        <taxon>Sterolibacteriaceae</taxon>
        <taxon>Candidatus Methylophosphatis</taxon>
    </lineage>
</organism>
<dbReference type="EMBL" id="JADJEV010000001">
    <property type="protein sequence ID" value="MBK6971885.1"/>
    <property type="molecule type" value="Genomic_DNA"/>
</dbReference>
<comment type="caution">
    <text evidence="3">The sequence shown here is derived from an EMBL/GenBank/DDBJ whole genome shotgun (WGS) entry which is preliminary data.</text>
</comment>
<dbReference type="PANTHER" id="PTHR33219:SF14">
    <property type="entry name" value="PROTEIN COFACTOR ASSEMBLY OF COMPLEX C SUBUNIT B CCB3, CHLOROPLASTIC-RELATED"/>
    <property type="match status" value="1"/>
</dbReference>
<keyword evidence="2" id="KW-0812">Transmembrane</keyword>
<feature type="transmembrane region" description="Helical" evidence="2">
    <location>
        <begin position="6"/>
        <end position="26"/>
    </location>
</feature>
<reference evidence="3" key="1">
    <citation type="submission" date="2020-10" db="EMBL/GenBank/DDBJ databases">
        <title>Connecting structure to function with the recovery of over 1000 high-quality activated sludge metagenome-assembled genomes encoding full-length rRNA genes using long-read sequencing.</title>
        <authorList>
            <person name="Singleton C.M."/>
            <person name="Petriglieri F."/>
            <person name="Kristensen J.M."/>
            <person name="Kirkegaard R.H."/>
            <person name="Michaelsen T.Y."/>
            <person name="Andersen M.H."/>
            <person name="Karst S.M."/>
            <person name="Dueholm M.S."/>
            <person name="Nielsen P.H."/>
            <person name="Albertsen M."/>
        </authorList>
    </citation>
    <scope>NUCLEOTIDE SEQUENCE</scope>
    <source>
        <strain evidence="3">Bjer_18-Q3-R1-45_BAT3C.347</strain>
    </source>
</reference>
<dbReference type="InterPro" id="IPR003425">
    <property type="entry name" value="CCB3/YggT"/>
</dbReference>
<protein>
    <submittedName>
        <fullName evidence="3">YggT family protein</fullName>
    </submittedName>
</protein>
<keyword evidence="2" id="KW-1133">Transmembrane helix</keyword>